<protein>
    <submittedName>
        <fullName evidence="1">Uncharacterized protein</fullName>
    </submittedName>
</protein>
<gene>
    <name evidence="1" type="ORF">QNI22_37275</name>
</gene>
<proteinExistence type="predicted"/>
<dbReference type="RefSeq" id="WP_314519264.1">
    <property type="nucleotide sequence ID" value="NZ_JASJOU010000022.1"/>
</dbReference>
<keyword evidence="2" id="KW-1185">Reference proteome</keyword>
<dbReference type="EMBL" id="JASJOU010000022">
    <property type="protein sequence ID" value="MDJ1506364.1"/>
    <property type="molecule type" value="Genomic_DNA"/>
</dbReference>
<evidence type="ECO:0000313" key="2">
    <source>
        <dbReference type="Proteomes" id="UP001232063"/>
    </source>
</evidence>
<accession>A0AAE3RD56</accession>
<dbReference type="AlphaFoldDB" id="A0AAE3RD56"/>
<organism evidence="1 2">
    <name type="scientific">Xanthocytophaga agilis</name>
    <dbReference type="NCBI Taxonomy" id="3048010"/>
    <lineage>
        <taxon>Bacteria</taxon>
        <taxon>Pseudomonadati</taxon>
        <taxon>Bacteroidota</taxon>
        <taxon>Cytophagia</taxon>
        <taxon>Cytophagales</taxon>
        <taxon>Rhodocytophagaceae</taxon>
        <taxon>Xanthocytophaga</taxon>
    </lineage>
</organism>
<evidence type="ECO:0000313" key="1">
    <source>
        <dbReference type="EMBL" id="MDJ1506364.1"/>
    </source>
</evidence>
<name>A0AAE3RD56_9BACT</name>
<dbReference type="Proteomes" id="UP001232063">
    <property type="component" value="Unassembled WGS sequence"/>
</dbReference>
<reference evidence="1" key="1">
    <citation type="submission" date="2023-05" db="EMBL/GenBank/DDBJ databases">
        <authorList>
            <person name="Zhang X."/>
        </authorList>
    </citation>
    <scope>NUCLEOTIDE SEQUENCE</scope>
    <source>
        <strain evidence="1">BD1B2-1</strain>
    </source>
</reference>
<sequence length="114" mass="13523">MFSPKLWKQDTLGKYGYKYNIVTHTQIIYDLYGKTIEEVEKYLGLPDYFCMKEPCEECMAYLYHYEFYSDNLPRGYVYVPKQNCKKYIDTGSAFIVVFSVETKRVTSVQVTIKN</sequence>
<comment type="caution">
    <text evidence="1">The sequence shown here is derived from an EMBL/GenBank/DDBJ whole genome shotgun (WGS) entry which is preliminary data.</text>
</comment>